<keyword evidence="2" id="KW-1185">Reference proteome</keyword>
<protein>
    <submittedName>
        <fullName evidence="1">Uncharacterized protein</fullName>
    </submittedName>
</protein>
<reference evidence="1 2" key="1">
    <citation type="journal article" date="2022" name="New Phytol.">
        <title>Ecological generalism drives hyperdiversity of secondary metabolite gene clusters in xylarialean endophytes.</title>
        <authorList>
            <person name="Franco M.E.E."/>
            <person name="Wisecaver J.H."/>
            <person name="Arnold A.E."/>
            <person name="Ju Y.M."/>
            <person name="Slot J.C."/>
            <person name="Ahrendt S."/>
            <person name="Moore L.P."/>
            <person name="Eastman K.E."/>
            <person name="Scott K."/>
            <person name="Konkel Z."/>
            <person name="Mondo S.J."/>
            <person name="Kuo A."/>
            <person name="Hayes R.D."/>
            <person name="Haridas S."/>
            <person name="Andreopoulos B."/>
            <person name="Riley R."/>
            <person name="LaButti K."/>
            <person name="Pangilinan J."/>
            <person name="Lipzen A."/>
            <person name="Amirebrahimi M."/>
            <person name="Yan J."/>
            <person name="Adam C."/>
            <person name="Keymanesh K."/>
            <person name="Ng V."/>
            <person name="Louie K."/>
            <person name="Northen T."/>
            <person name="Drula E."/>
            <person name="Henrissat B."/>
            <person name="Hsieh H.M."/>
            <person name="Youens-Clark K."/>
            <person name="Lutzoni F."/>
            <person name="Miadlikowska J."/>
            <person name="Eastwood D.C."/>
            <person name="Hamelin R.C."/>
            <person name="Grigoriev I.V."/>
            <person name="U'Ren J.M."/>
        </authorList>
    </citation>
    <scope>NUCLEOTIDE SEQUENCE [LARGE SCALE GENOMIC DNA]</scope>
    <source>
        <strain evidence="1 2">CBS 119005</strain>
    </source>
</reference>
<gene>
    <name evidence="1" type="ORF">F4820DRAFT_166485</name>
</gene>
<organism evidence="1 2">
    <name type="scientific">Hypoxylon rubiginosum</name>
    <dbReference type="NCBI Taxonomy" id="110542"/>
    <lineage>
        <taxon>Eukaryota</taxon>
        <taxon>Fungi</taxon>
        <taxon>Dikarya</taxon>
        <taxon>Ascomycota</taxon>
        <taxon>Pezizomycotina</taxon>
        <taxon>Sordariomycetes</taxon>
        <taxon>Xylariomycetidae</taxon>
        <taxon>Xylariales</taxon>
        <taxon>Hypoxylaceae</taxon>
        <taxon>Hypoxylon</taxon>
    </lineage>
</organism>
<name>A0ACB9YK22_9PEZI</name>
<evidence type="ECO:0000313" key="1">
    <source>
        <dbReference type="EMBL" id="KAI4859451.1"/>
    </source>
</evidence>
<proteinExistence type="predicted"/>
<dbReference type="EMBL" id="MU393633">
    <property type="protein sequence ID" value="KAI4859451.1"/>
    <property type="molecule type" value="Genomic_DNA"/>
</dbReference>
<dbReference type="Proteomes" id="UP001497700">
    <property type="component" value="Unassembled WGS sequence"/>
</dbReference>
<comment type="caution">
    <text evidence="1">The sequence shown here is derived from an EMBL/GenBank/DDBJ whole genome shotgun (WGS) entry which is preliminary data.</text>
</comment>
<evidence type="ECO:0000313" key="2">
    <source>
        <dbReference type="Proteomes" id="UP001497700"/>
    </source>
</evidence>
<accession>A0ACB9YK22</accession>
<sequence length="218" mass="24819">MPPYGTATKRARYPRDRTIHHLTDHRDRYFFPCRRRVSFVSTPKLNVSTSDSSHIHILLTSADTPTPFLHTSRINTRVFLSTSYLTFPPRSLNFNNIHSFKKPLLNTTSTLSTRTLVKFRSQSNTPRSTNPPTMSSSPLLTMAIILTTTVIILIILGAYLYRVHKTKVALRGEIVELTNVVDTYDRSIETVRDRERTQPMGELPFSHSVVSVVANSFN</sequence>